<evidence type="ECO:0000256" key="3">
    <source>
        <dbReference type="ARBA" id="ARBA00022723"/>
    </source>
</evidence>
<evidence type="ECO:0000256" key="1">
    <source>
        <dbReference type="ARBA" id="ARBA00001947"/>
    </source>
</evidence>
<keyword evidence="5" id="KW-0862">Zinc</keyword>
<feature type="domain" description="Histone deacetylase" evidence="6">
    <location>
        <begin position="34"/>
        <end position="318"/>
    </location>
</feature>
<comment type="cofactor">
    <cofactor evidence="1">
        <name>Zn(2+)</name>
        <dbReference type="ChEBI" id="CHEBI:29105"/>
    </cofactor>
</comment>
<evidence type="ECO:0000256" key="2">
    <source>
        <dbReference type="ARBA" id="ARBA00005947"/>
    </source>
</evidence>
<sequence length="330" mass="35909">MNVNSKVRVFESARTGAVARETIGPDGTVRRSNETRRRTGAIARGLTSVGGVEVQIVPTHRPYDVQLLEGIHDPDYIAFLMSRSETLKVGEVVYEHEFIAREVQPDTPIVQGVFSSALAAAQCAAFASRVAVQSESATYALCRPPGHHAGYRFMGGYCYLNNAAVAAKTMRDYGISKVAVLDIDFHFGNGTLDIIKRQKDMMFGSIHCSTKKAFPSLGYEASAQAPHILCGFESEPSESEYLATIDEILSCFMKNGSEGLVVSTGYDIVKDDPHGGWTIQPEFFKLIAERLPQNGPVCLVQEGGYALESLAECSRNLILGLTRSETAVSE</sequence>
<gene>
    <name evidence="7" type="ORF">GCM10007392_26350</name>
</gene>
<dbReference type="GO" id="GO:0046872">
    <property type="term" value="F:metal ion binding"/>
    <property type="evidence" value="ECO:0007669"/>
    <property type="project" value="UniProtKB-KW"/>
</dbReference>
<keyword evidence="8" id="KW-1185">Reference proteome</keyword>
<dbReference type="PANTHER" id="PTHR10625:SF17">
    <property type="entry name" value="HISTONE DEACETYLASE 8"/>
    <property type="match status" value="1"/>
</dbReference>
<evidence type="ECO:0000256" key="5">
    <source>
        <dbReference type="ARBA" id="ARBA00022833"/>
    </source>
</evidence>
<dbReference type="AlphaFoldDB" id="A0A918NB46"/>
<evidence type="ECO:0000259" key="6">
    <source>
        <dbReference type="Pfam" id="PF00850"/>
    </source>
</evidence>
<comment type="caution">
    <text evidence="7">The sequence shown here is derived from an EMBL/GenBank/DDBJ whole genome shotgun (WGS) entry which is preliminary data.</text>
</comment>
<reference evidence="7" key="1">
    <citation type="journal article" date="2014" name="Int. J. Syst. Evol. Microbiol.">
        <title>Complete genome sequence of Corynebacterium casei LMG S-19264T (=DSM 44701T), isolated from a smear-ripened cheese.</title>
        <authorList>
            <consortium name="US DOE Joint Genome Institute (JGI-PGF)"/>
            <person name="Walter F."/>
            <person name="Albersmeier A."/>
            <person name="Kalinowski J."/>
            <person name="Ruckert C."/>
        </authorList>
    </citation>
    <scope>NUCLEOTIDE SEQUENCE</scope>
    <source>
        <strain evidence="7">KCTC 22169</strain>
    </source>
</reference>
<dbReference type="GO" id="GO:0040029">
    <property type="term" value="P:epigenetic regulation of gene expression"/>
    <property type="evidence" value="ECO:0007669"/>
    <property type="project" value="TreeGrafter"/>
</dbReference>
<organism evidence="7 8">
    <name type="scientific">Saccharospirillum salsuginis</name>
    <dbReference type="NCBI Taxonomy" id="418750"/>
    <lineage>
        <taxon>Bacteria</taxon>
        <taxon>Pseudomonadati</taxon>
        <taxon>Pseudomonadota</taxon>
        <taxon>Gammaproteobacteria</taxon>
        <taxon>Oceanospirillales</taxon>
        <taxon>Saccharospirillaceae</taxon>
        <taxon>Saccharospirillum</taxon>
    </lineage>
</organism>
<dbReference type="RefSeq" id="WP_189609363.1">
    <property type="nucleotide sequence ID" value="NZ_BMXR01000006.1"/>
</dbReference>
<dbReference type="PRINTS" id="PR01270">
    <property type="entry name" value="HDASUPER"/>
</dbReference>
<evidence type="ECO:0000313" key="8">
    <source>
        <dbReference type="Proteomes" id="UP000626148"/>
    </source>
</evidence>
<dbReference type="Proteomes" id="UP000626148">
    <property type="component" value="Unassembled WGS sequence"/>
</dbReference>
<dbReference type="GO" id="GO:0016787">
    <property type="term" value="F:hydrolase activity"/>
    <property type="evidence" value="ECO:0007669"/>
    <property type="project" value="UniProtKB-KW"/>
</dbReference>
<dbReference type="GO" id="GO:0004407">
    <property type="term" value="F:histone deacetylase activity"/>
    <property type="evidence" value="ECO:0007669"/>
    <property type="project" value="TreeGrafter"/>
</dbReference>
<comment type="similarity">
    <text evidence="2">Belongs to the histone deacetylase family.</text>
</comment>
<name>A0A918NB46_9GAMM</name>
<accession>A0A918NB46</accession>
<dbReference type="InterPro" id="IPR023801">
    <property type="entry name" value="His_deacetylse_dom"/>
</dbReference>
<evidence type="ECO:0000313" key="7">
    <source>
        <dbReference type="EMBL" id="GGX57507.1"/>
    </source>
</evidence>
<dbReference type="InterPro" id="IPR037138">
    <property type="entry name" value="His_deacetylse_dom_sf"/>
</dbReference>
<protein>
    <recommendedName>
        <fullName evidence="6">Histone deacetylase domain-containing protein</fullName>
    </recommendedName>
</protein>
<dbReference type="InterPro" id="IPR000286">
    <property type="entry name" value="HDACs"/>
</dbReference>
<dbReference type="SUPFAM" id="SSF52768">
    <property type="entry name" value="Arginase/deacetylase"/>
    <property type="match status" value="1"/>
</dbReference>
<dbReference type="EMBL" id="BMXR01000006">
    <property type="protein sequence ID" value="GGX57507.1"/>
    <property type="molecule type" value="Genomic_DNA"/>
</dbReference>
<evidence type="ECO:0000256" key="4">
    <source>
        <dbReference type="ARBA" id="ARBA00022801"/>
    </source>
</evidence>
<proteinExistence type="inferred from homology"/>
<dbReference type="Gene3D" id="3.40.800.20">
    <property type="entry name" value="Histone deacetylase domain"/>
    <property type="match status" value="1"/>
</dbReference>
<dbReference type="InterPro" id="IPR023696">
    <property type="entry name" value="Ureohydrolase_dom_sf"/>
</dbReference>
<keyword evidence="3" id="KW-0479">Metal-binding</keyword>
<dbReference type="PANTHER" id="PTHR10625">
    <property type="entry name" value="HISTONE DEACETYLASE HDAC1-RELATED"/>
    <property type="match status" value="1"/>
</dbReference>
<keyword evidence="4" id="KW-0378">Hydrolase</keyword>
<reference evidence="7" key="2">
    <citation type="submission" date="2020-09" db="EMBL/GenBank/DDBJ databases">
        <authorList>
            <person name="Sun Q."/>
            <person name="Kim S."/>
        </authorList>
    </citation>
    <scope>NUCLEOTIDE SEQUENCE</scope>
    <source>
        <strain evidence="7">KCTC 22169</strain>
    </source>
</reference>
<dbReference type="Pfam" id="PF00850">
    <property type="entry name" value="Hist_deacetyl"/>
    <property type="match status" value="1"/>
</dbReference>